<dbReference type="CDD" id="cd06470">
    <property type="entry name" value="ACD_IbpA-B_like"/>
    <property type="match status" value="1"/>
</dbReference>
<dbReference type="Gene3D" id="2.60.40.790">
    <property type="match status" value="1"/>
</dbReference>
<keyword evidence="1" id="KW-0346">Stress response</keyword>
<evidence type="ECO:0000313" key="7">
    <source>
        <dbReference type="Proteomes" id="UP000530564"/>
    </source>
</evidence>
<name>A0A839ZYP2_9CAUL</name>
<dbReference type="InterPro" id="IPR002068">
    <property type="entry name" value="A-crystallin/Hsp20_dom"/>
</dbReference>
<gene>
    <name evidence="6" type="ORF">GGQ61_002423</name>
</gene>
<dbReference type="EMBL" id="JACIDK010000003">
    <property type="protein sequence ID" value="MBB3891695.1"/>
    <property type="molecule type" value="Genomic_DNA"/>
</dbReference>
<evidence type="ECO:0000256" key="4">
    <source>
        <dbReference type="SAM" id="MobiDB-lite"/>
    </source>
</evidence>
<evidence type="ECO:0000256" key="2">
    <source>
        <dbReference type="PROSITE-ProRule" id="PRU00285"/>
    </source>
</evidence>
<comment type="caution">
    <text evidence="6">The sequence shown here is derived from an EMBL/GenBank/DDBJ whole genome shotgun (WGS) entry which is preliminary data.</text>
</comment>
<evidence type="ECO:0000313" key="6">
    <source>
        <dbReference type="EMBL" id="MBB3891695.1"/>
    </source>
</evidence>
<dbReference type="PROSITE" id="PS01031">
    <property type="entry name" value="SHSP"/>
    <property type="match status" value="1"/>
</dbReference>
<feature type="region of interest" description="Disordered" evidence="4">
    <location>
        <begin position="138"/>
        <end position="161"/>
    </location>
</feature>
<dbReference type="PANTHER" id="PTHR47062:SF1">
    <property type="entry name" value="SMALL HEAT SHOCK PROTEIN IBPA"/>
    <property type="match status" value="1"/>
</dbReference>
<organism evidence="6 7">
    <name type="scientific">Phenylobacterium haematophilum</name>
    <dbReference type="NCBI Taxonomy" id="98513"/>
    <lineage>
        <taxon>Bacteria</taxon>
        <taxon>Pseudomonadati</taxon>
        <taxon>Pseudomonadota</taxon>
        <taxon>Alphaproteobacteria</taxon>
        <taxon>Caulobacterales</taxon>
        <taxon>Caulobacteraceae</taxon>
        <taxon>Phenylobacterium</taxon>
    </lineage>
</organism>
<evidence type="ECO:0000256" key="1">
    <source>
        <dbReference type="ARBA" id="ARBA00023016"/>
    </source>
</evidence>
<accession>A0A839ZYP2</accession>
<keyword evidence="7" id="KW-1185">Reference proteome</keyword>
<protein>
    <submittedName>
        <fullName evidence="6">Molecular chaperone IbpA</fullName>
    </submittedName>
</protein>
<evidence type="ECO:0000256" key="3">
    <source>
        <dbReference type="RuleBase" id="RU003616"/>
    </source>
</evidence>
<evidence type="ECO:0000259" key="5">
    <source>
        <dbReference type="PROSITE" id="PS01031"/>
    </source>
</evidence>
<dbReference type="PANTHER" id="PTHR47062">
    <property type="match status" value="1"/>
</dbReference>
<dbReference type="AlphaFoldDB" id="A0A839ZYP2"/>
<proteinExistence type="inferred from homology"/>
<dbReference type="InterPro" id="IPR008978">
    <property type="entry name" value="HSP20-like_chaperone"/>
</dbReference>
<dbReference type="SUPFAM" id="SSF49764">
    <property type="entry name" value="HSP20-like chaperones"/>
    <property type="match status" value="1"/>
</dbReference>
<dbReference type="InterPro" id="IPR037913">
    <property type="entry name" value="ACD_IbpA/B"/>
</dbReference>
<comment type="similarity">
    <text evidence="2 3">Belongs to the small heat shock protein (HSP20) family.</text>
</comment>
<dbReference type="Proteomes" id="UP000530564">
    <property type="component" value="Unassembled WGS sequence"/>
</dbReference>
<dbReference type="RefSeq" id="WP_183773039.1">
    <property type="nucleotide sequence ID" value="NZ_JACIDK010000003.1"/>
</dbReference>
<dbReference type="Pfam" id="PF00011">
    <property type="entry name" value="HSP20"/>
    <property type="match status" value="1"/>
</dbReference>
<feature type="domain" description="SHSP" evidence="5">
    <location>
        <begin position="30"/>
        <end position="142"/>
    </location>
</feature>
<sequence>MRTAYDFSPLYRSVIGFDRMADIIDSAMKSEGDRGYPPYDVEKTSDDSYRITLAAAGFAADELEVTTKPNLLIVTGHKAKEEDGSRTFLHRGIAARSFERKFELADYVVVKSASYENGVLAIDMTREVPDALRPRRIEIGTADPSPSLRRIASNPSEHRAA</sequence>
<reference evidence="6 7" key="1">
    <citation type="submission" date="2020-08" db="EMBL/GenBank/DDBJ databases">
        <title>Genomic Encyclopedia of Type Strains, Phase IV (KMG-IV): sequencing the most valuable type-strain genomes for metagenomic binning, comparative biology and taxonomic classification.</title>
        <authorList>
            <person name="Goeker M."/>
        </authorList>
    </citation>
    <scope>NUCLEOTIDE SEQUENCE [LARGE SCALE GENOMIC DNA]</scope>
    <source>
        <strain evidence="6 7">DSM 21793</strain>
    </source>
</reference>